<sequence>MKKLLLILLLIPLFSFGQDYNKDIKLYGDFYFNMPTGDAIKIFENNLDKYEEIVLGPDLKFLMFNNPILTSFPSFQNRENLSRITFFAQNYYSNEITTKRMNQLKKSFEEKKYKVLLKQKYWDTPELYNMRQYGLFLESPNKETLVELKLVEDCMVFDCNTVIRIVIRSHKMVMRTHGKLFNVDKK</sequence>
<dbReference type="EMBL" id="UINC01002040">
    <property type="protein sequence ID" value="SUZ92198.1"/>
    <property type="molecule type" value="Genomic_DNA"/>
</dbReference>
<protein>
    <submittedName>
        <fullName evidence="1">Uncharacterized protein</fullName>
    </submittedName>
</protein>
<evidence type="ECO:0000313" key="1">
    <source>
        <dbReference type="EMBL" id="SUZ92198.1"/>
    </source>
</evidence>
<gene>
    <name evidence="1" type="ORF">METZ01_LOCUS45052</name>
</gene>
<reference evidence="1" key="1">
    <citation type="submission" date="2018-05" db="EMBL/GenBank/DDBJ databases">
        <authorList>
            <person name="Lanie J.A."/>
            <person name="Ng W.-L."/>
            <person name="Kazmierczak K.M."/>
            <person name="Andrzejewski T.M."/>
            <person name="Davidsen T.M."/>
            <person name="Wayne K.J."/>
            <person name="Tettelin H."/>
            <person name="Glass J.I."/>
            <person name="Rusch D."/>
            <person name="Podicherti R."/>
            <person name="Tsui H.-C.T."/>
            <person name="Winkler M.E."/>
        </authorList>
    </citation>
    <scope>NUCLEOTIDE SEQUENCE</scope>
</reference>
<dbReference type="AlphaFoldDB" id="A0A381RMM4"/>
<accession>A0A381RMM4</accession>
<name>A0A381RMM4_9ZZZZ</name>
<organism evidence="1">
    <name type="scientific">marine metagenome</name>
    <dbReference type="NCBI Taxonomy" id="408172"/>
    <lineage>
        <taxon>unclassified sequences</taxon>
        <taxon>metagenomes</taxon>
        <taxon>ecological metagenomes</taxon>
    </lineage>
</organism>
<proteinExistence type="predicted"/>